<dbReference type="Proteomes" id="UP001516400">
    <property type="component" value="Unassembled WGS sequence"/>
</dbReference>
<protein>
    <submittedName>
        <fullName evidence="2">Uncharacterized protein</fullName>
    </submittedName>
</protein>
<feature type="non-terminal residue" evidence="2">
    <location>
        <position position="163"/>
    </location>
</feature>
<dbReference type="EMBL" id="JABFTP020000185">
    <property type="protein sequence ID" value="KAL3286093.1"/>
    <property type="molecule type" value="Genomic_DNA"/>
</dbReference>
<evidence type="ECO:0000313" key="2">
    <source>
        <dbReference type="EMBL" id="KAL3286093.1"/>
    </source>
</evidence>
<comment type="caution">
    <text evidence="2">The sequence shown here is derived from an EMBL/GenBank/DDBJ whole genome shotgun (WGS) entry which is preliminary data.</text>
</comment>
<name>A0ABD2P519_9CUCU</name>
<organism evidence="2 3">
    <name type="scientific">Cryptolaemus montrouzieri</name>
    <dbReference type="NCBI Taxonomy" id="559131"/>
    <lineage>
        <taxon>Eukaryota</taxon>
        <taxon>Metazoa</taxon>
        <taxon>Ecdysozoa</taxon>
        <taxon>Arthropoda</taxon>
        <taxon>Hexapoda</taxon>
        <taxon>Insecta</taxon>
        <taxon>Pterygota</taxon>
        <taxon>Neoptera</taxon>
        <taxon>Endopterygota</taxon>
        <taxon>Coleoptera</taxon>
        <taxon>Polyphaga</taxon>
        <taxon>Cucujiformia</taxon>
        <taxon>Coccinelloidea</taxon>
        <taxon>Coccinellidae</taxon>
        <taxon>Scymninae</taxon>
        <taxon>Scymnini</taxon>
        <taxon>Cryptolaemus</taxon>
    </lineage>
</organism>
<proteinExistence type="predicted"/>
<sequence length="163" mass="18421">MNNADYKNIFSVCRDEELLRILENSEDVEDNYSDLFGEGYRDEMGGSTRPSLRLGDPSTSLTLAPNNHVCQLSSDDVSSSEEESNDEGTDPVSHDGWISTEPSTVFYDFTAVDSGILAEGEKYSARQKQLSLRACKLSNTMTWRDVVMKRLRKSVIELRYFVK</sequence>
<dbReference type="AlphaFoldDB" id="A0ABD2P519"/>
<evidence type="ECO:0000256" key="1">
    <source>
        <dbReference type="SAM" id="MobiDB-lite"/>
    </source>
</evidence>
<gene>
    <name evidence="2" type="ORF">HHI36_000606</name>
</gene>
<feature type="region of interest" description="Disordered" evidence="1">
    <location>
        <begin position="39"/>
        <end position="95"/>
    </location>
</feature>
<feature type="compositionally biased region" description="Acidic residues" evidence="1">
    <location>
        <begin position="78"/>
        <end position="89"/>
    </location>
</feature>
<evidence type="ECO:0000313" key="3">
    <source>
        <dbReference type="Proteomes" id="UP001516400"/>
    </source>
</evidence>
<feature type="compositionally biased region" description="Polar residues" evidence="1">
    <location>
        <begin position="57"/>
        <end position="72"/>
    </location>
</feature>
<accession>A0ABD2P519</accession>
<keyword evidence="3" id="KW-1185">Reference proteome</keyword>
<reference evidence="2 3" key="1">
    <citation type="journal article" date="2021" name="BMC Biol.">
        <title>Horizontally acquired antibacterial genes associated with adaptive radiation of ladybird beetles.</title>
        <authorList>
            <person name="Li H.S."/>
            <person name="Tang X.F."/>
            <person name="Huang Y.H."/>
            <person name="Xu Z.Y."/>
            <person name="Chen M.L."/>
            <person name="Du X.Y."/>
            <person name="Qiu B.Y."/>
            <person name="Chen P.T."/>
            <person name="Zhang W."/>
            <person name="Slipinski A."/>
            <person name="Escalona H.E."/>
            <person name="Waterhouse R.M."/>
            <person name="Zwick A."/>
            <person name="Pang H."/>
        </authorList>
    </citation>
    <scope>NUCLEOTIDE SEQUENCE [LARGE SCALE GENOMIC DNA]</scope>
    <source>
        <strain evidence="2">SYSU2018</strain>
    </source>
</reference>